<dbReference type="NCBIfam" id="TIGR00049">
    <property type="entry name" value="iron-sulfur cluster assembly accessory protein"/>
    <property type="match status" value="1"/>
</dbReference>
<dbReference type="GO" id="GO:0005739">
    <property type="term" value="C:mitochondrion"/>
    <property type="evidence" value="ECO:0007669"/>
    <property type="project" value="TreeGrafter"/>
</dbReference>
<evidence type="ECO:0000313" key="3">
    <source>
        <dbReference type="EMBL" id="KYQ99677.1"/>
    </source>
</evidence>
<dbReference type="FunCoup" id="A0A152A0A8">
    <property type="interactions" value="241"/>
</dbReference>
<dbReference type="InParanoid" id="A0A152A0A8"/>
<dbReference type="SUPFAM" id="SSF89360">
    <property type="entry name" value="HesB-like domain"/>
    <property type="match status" value="1"/>
</dbReference>
<evidence type="ECO:0000256" key="1">
    <source>
        <dbReference type="ARBA" id="ARBA00006718"/>
    </source>
</evidence>
<dbReference type="OMA" id="GCAGQEY"/>
<dbReference type="InterPro" id="IPR050322">
    <property type="entry name" value="Fe-S_cluster_asmbl/transfer"/>
</dbReference>
<dbReference type="Proteomes" id="UP000076078">
    <property type="component" value="Unassembled WGS sequence"/>
</dbReference>
<keyword evidence="4" id="KW-1185">Reference proteome</keyword>
<dbReference type="GO" id="GO:0051537">
    <property type="term" value="F:2 iron, 2 sulfur cluster binding"/>
    <property type="evidence" value="ECO:0007669"/>
    <property type="project" value="TreeGrafter"/>
</dbReference>
<organism evidence="3 4">
    <name type="scientific">Tieghemostelium lacteum</name>
    <name type="common">Slime mold</name>
    <name type="synonym">Dictyostelium lacteum</name>
    <dbReference type="NCBI Taxonomy" id="361077"/>
    <lineage>
        <taxon>Eukaryota</taxon>
        <taxon>Amoebozoa</taxon>
        <taxon>Evosea</taxon>
        <taxon>Eumycetozoa</taxon>
        <taxon>Dictyostelia</taxon>
        <taxon>Dictyosteliales</taxon>
        <taxon>Raperosteliaceae</taxon>
        <taxon>Tieghemostelium</taxon>
    </lineage>
</organism>
<dbReference type="AlphaFoldDB" id="A0A152A0A8"/>
<dbReference type="STRING" id="361077.A0A152A0A8"/>
<dbReference type="OrthoDB" id="333486at2759"/>
<accession>A0A152A0A8</accession>
<comment type="caution">
    <text evidence="3">The sequence shown here is derived from an EMBL/GenBank/DDBJ whole genome shotgun (WGS) entry which is preliminary data.</text>
</comment>
<dbReference type="EMBL" id="LODT01000020">
    <property type="protein sequence ID" value="KYQ99677.1"/>
    <property type="molecule type" value="Genomic_DNA"/>
</dbReference>
<dbReference type="Pfam" id="PF01521">
    <property type="entry name" value="Fe-S_biosyn"/>
    <property type="match status" value="1"/>
</dbReference>
<dbReference type="Gene3D" id="2.60.300.12">
    <property type="entry name" value="HesB-like domain"/>
    <property type="match status" value="1"/>
</dbReference>
<sequence>MSISGIVRLGKPSKKAIFSLTDSASKRLHEIMKENKMEHCIGLKLGVKQKGCSGLAYTLDYATQKNKLDEIVTDNGINIIVDSKALMSVIGTEMDYITDDSKKEFIFINPNATSTCGCGESFTTKDTSSPWGFNANIKKTDTQQQPNILNNKNNSKI</sequence>
<evidence type="ECO:0000313" key="4">
    <source>
        <dbReference type="Proteomes" id="UP000076078"/>
    </source>
</evidence>
<dbReference type="PANTHER" id="PTHR10072:SF41">
    <property type="entry name" value="IRON-SULFUR CLUSTER ASSEMBLY 1 HOMOLOG, MITOCHONDRIAL"/>
    <property type="match status" value="1"/>
</dbReference>
<name>A0A152A0A8_TIELA</name>
<dbReference type="FunFam" id="2.60.300.12:FF:000001">
    <property type="entry name" value="Iron-binding protein IscA"/>
    <property type="match status" value="1"/>
</dbReference>
<proteinExistence type="inferred from homology"/>
<dbReference type="PANTHER" id="PTHR10072">
    <property type="entry name" value="IRON-SULFUR CLUSTER ASSEMBLY PROTEIN"/>
    <property type="match status" value="1"/>
</dbReference>
<reference evidence="3 4" key="1">
    <citation type="submission" date="2015-12" db="EMBL/GenBank/DDBJ databases">
        <title>Dictyostelia acquired genes for synthesis and detection of signals that induce cell-type specialization by lateral gene transfer from prokaryotes.</title>
        <authorList>
            <person name="Gloeckner G."/>
            <person name="Schaap P."/>
        </authorList>
    </citation>
    <scope>NUCLEOTIDE SEQUENCE [LARGE SCALE GENOMIC DNA]</scope>
    <source>
        <strain evidence="3 4">TK</strain>
    </source>
</reference>
<dbReference type="InterPro" id="IPR016092">
    <property type="entry name" value="ATAP"/>
</dbReference>
<dbReference type="InterPro" id="IPR000361">
    <property type="entry name" value="ATAP_core_dom"/>
</dbReference>
<feature type="domain" description="Core" evidence="2">
    <location>
        <begin position="19"/>
        <end position="120"/>
    </location>
</feature>
<dbReference type="InterPro" id="IPR017870">
    <property type="entry name" value="FeS_cluster_insertion_CS"/>
</dbReference>
<comment type="similarity">
    <text evidence="1">Belongs to the HesB/IscA family.</text>
</comment>
<dbReference type="PROSITE" id="PS01152">
    <property type="entry name" value="HESB"/>
    <property type="match status" value="1"/>
</dbReference>
<dbReference type="GO" id="GO:0016226">
    <property type="term" value="P:iron-sulfur cluster assembly"/>
    <property type="evidence" value="ECO:0007669"/>
    <property type="project" value="InterPro"/>
</dbReference>
<gene>
    <name evidence="3" type="ORF">DLAC_03615</name>
</gene>
<evidence type="ECO:0000259" key="2">
    <source>
        <dbReference type="Pfam" id="PF01521"/>
    </source>
</evidence>
<dbReference type="InterPro" id="IPR035903">
    <property type="entry name" value="HesB-like_dom_sf"/>
</dbReference>
<protein>
    <submittedName>
        <fullName evidence="3">Iron-sulfur cluster assembly 1 like protein</fullName>
    </submittedName>
</protein>